<sequence>MEIETLRELQAYGYFFFIVFLVVVLYGYFYHLIKSEKKGRRNYEKYSKLALDDELNERPIEPISQNQNNNTTRN</sequence>
<reference evidence="1 2" key="1">
    <citation type="submission" date="2018-06" db="EMBL/GenBank/DDBJ databases">
        <authorList>
            <consortium name="Pathogen Informatics"/>
            <person name="Doyle S."/>
        </authorList>
    </citation>
    <scope>NUCLEOTIDE SEQUENCE [LARGE SCALE GENOMIC DNA]</scope>
    <source>
        <strain evidence="1 2">NCTC12475</strain>
    </source>
</reference>
<dbReference type="EMBL" id="UFVD01000001">
    <property type="protein sequence ID" value="SUX11041.1"/>
    <property type="molecule type" value="Genomic_DNA"/>
</dbReference>
<dbReference type="Proteomes" id="UP000254920">
    <property type="component" value="Unassembled WGS sequence"/>
</dbReference>
<dbReference type="GO" id="GO:0016491">
    <property type="term" value="F:oxidoreductase activity"/>
    <property type="evidence" value="ECO:0007669"/>
    <property type="project" value="UniProtKB-KW"/>
</dbReference>
<keyword evidence="1" id="KW-0560">Oxidoreductase</keyword>
<evidence type="ECO:0000313" key="2">
    <source>
        <dbReference type="Proteomes" id="UP000254920"/>
    </source>
</evidence>
<dbReference type="NCBIfam" id="TIGR02736">
    <property type="entry name" value="cbb3_Q_epsi"/>
    <property type="match status" value="1"/>
</dbReference>
<dbReference type="InterPro" id="IPR008621">
    <property type="entry name" value="Cbb3-typ_cyt_oxidase_comp"/>
</dbReference>
<dbReference type="GeneID" id="93089909"/>
<dbReference type="STRING" id="32024.GCA_000788295_01711"/>
<dbReference type="InterPro" id="IPR014107">
    <property type="entry name" value="Cyt_c_oxidase_cbb3_CcoQ"/>
</dbReference>
<gene>
    <name evidence="1" type="ORF">NCTC12475_01255</name>
</gene>
<organism evidence="1 2">
    <name type="scientific">Campylobacter sputorum subsp. sputorum</name>
    <dbReference type="NCBI Taxonomy" id="32024"/>
    <lineage>
        <taxon>Bacteria</taxon>
        <taxon>Pseudomonadati</taxon>
        <taxon>Campylobacterota</taxon>
        <taxon>Epsilonproteobacteria</taxon>
        <taxon>Campylobacterales</taxon>
        <taxon>Campylobacteraceae</taxon>
        <taxon>Campylobacter</taxon>
    </lineage>
</organism>
<dbReference type="RefSeq" id="WP_089181820.1">
    <property type="nucleotide sequence ID" value="NZ_CP043427.1"/>
</dbReference>
<dbReference type="OrthoDB" id="5334837at2"/>
<dbReference type="EC" id="1.9.3.1" evidence="1"/>
<dbReference type="AlphaFoldDB" id="A0A381DKM7"/>
<dbReference type="Pfam" id="PF05545">
    <property type="entry name" value="FixQ"/>
    <property type="match status" value="1"/>
</dbReference>
<accession>A0A381DKM7</accession>
<proteinExistence type="predicted"/>
<protein>
    <submittedName>
        <fullName evidence="1">Cytochrome c oxidase, Cbb3-type, CcoQ subunit</fullName>
        <ecNumber evidence="1">1.9.3.1</ecNumber>
    </submittedName>
</protein>
<name>A0A381DKM7_9BACT</name>
<keyword evidence="2" id="KW-1185">Reference proteome</keyword>
<evidence type="ECO:0000313" key="1">
    <source>
        <dbReference type="EMBL" id="SUX11041.1"/>
    </source>
</evidence>